<evidence type="ECO:0000259" key="9">
    <source>
        <dbReference type="Pfam" id="PF02108"/>
    </source>
</evidence>
<gene>
    <name evidence="10" type="ORF">ABUH87_04895</name>
</gene>
<protein>
    <recommendedName>
        <fullName evidence="3">Flagellar assembly protein FliH</fullName>
    </recommendedName>
</protein>
<reference evidence="10 11" key="1">
    <citation type="submission" date="2024-06" db="EMBL/GenBank/DDBJ databases">
        <title>Novosphingobium rhizovicinus M1R2S20.</title>
        <authorList>
            <person name="Sun J.-Q."/>
        </authorList>
    </citation>
    <scope>NUCLEOTIDE SEQUENCE [LARGE SCALE GENOMIC DNA]</scope>
    <source>
        <strain evidence="10 11">M1R2S20</strain>
    </source>
</reference>
<comment type="function">
    <text evidence="1">Needed for flagellar regrowth and assembly.</text>
</comment>
<dbReference type="InterPro" id="IPR051472">
    <property type="entry name" value="T3SS_Stator/FliH"/>
</dbReference>
<name>A0ABV3RB41_9SPHN</name>
<comment type="caution">
    <text evidence="10">The sequence shown here is derived from an EMBL/GenBank/DDBJ whole genome shotgun (WGS) entry which is preliminary data.</text>
</comment>
<dbReference type="Proteomes" id="UP001556118">
    <property type="component" value="Unassembled WGS sequence"/>
</dbReference>
<organism evidence="10 11">
    <name type="scientific">Novosphingobium rhizovicinum</name>
    <dbReference type="NCBI Taxonomy" id="3228928"/>
    <lineage>
        <taxon>Bacteria</taxon>
        <taxon>Pseudomonadati</taxon>
        <taxon>Pseudomonadota</taxon>
        <taxon>Alphaproteobacteria</taxon>
        <taxon>Sphingomonadales</taxon>
        <taxon>Sphingomonadaceae</taxon>
        <taxon>Novosphingobium</taxon>
    </lineage>
</organism>
<keyword evidence="4" id="KW-0813">Transport</keyword>
<accession>A0ABV3RB41</accession>
<sequence length="219" mass="23523">MVSNAQVKPFPFARIFSEPLVEAVTVDEQALNARIAALEADCARLRAEHEAALAVARAEAFQQGLDHARGERETALLAAVDALQASVEAMEEGLGEVEVRLAGEAGELALAAADLLAARALEQDPTAAIDEAIGRALGQVQRGQSIRIRVHPDLVADLERLVTERQANERRRLSLIVFGDDKLSLGDASLQWDQGGLRLDADARRRAIRAELEGILAPA</sequence>
<evidence type="ECO:0000256" key="4">
    <source>
        <dbReference type="ARBA" id="ARBA00022448"/>
    </source>
</evidence>
<evidence type="ECO:0000313" key="10">
    <source>
        <dbReference type="EMBL" id="MEW9854514.1"/>
    </source>
</evidence>
<feature type="coiled-coil region" evidence="8">
    <location>
        <begin position="28"/>
        <end position="55"/>
    </location>
</feature>
<dbReference type="RefSeq" id="WP_367770500.1">
    <property type="nucleotide sequence ID" value="NZ_JBFNXR010000021.1"/>
</dbReference>
<comment type="similarity">
    <text evidence="2">Belongs to the FliH family.</text>
</comment>
<dbReference type="InterPro" id="IPR018035">
    <property type="entry name" value="Flagellar_FliH/T3SS_HrpE"/>
</dbReference>
<dbReference type="EMBL" id="JBFNXR010000021">
    <property type="protein sequence ID" value="MEW9854514.1"/>
    <property type="molecule type" value="Genomic_DNA"/>
</dbReference>
<keyword evidence="7" id="KW-1006">Bacterial flagellum protein export</keyword>
<feature type="domain" description="Flagellar assembly protein FliH/Type III secretion system HrpE" evidence="9">
    <location>
        <begin position="79"/>
        <end position="197"/>
    </location>
</feature>
<proteinExistence type="inferred from homology"/>
<evidence type="ECO:0000256" key="8">
    <source>
        <dbReference type="SAM" id="Coils"/>
    </source>
</evidence>
<evidence type="ECO:0000256" key="7">
    <source>
        <dbReference type="ARBA" id="ARBA00023225"/>
    </source>
</evidence>
<evidence type="ECO:0000256" key="2">
    <source>
        <dbReference type="ARBA" id="ARBA00006602"/>
    </source>
</evidence>
<keyword evidence="5" id="KW-1005">Bacterial flagellum biogenesis</keyword>
<evidence type="ECO:0000256" key="6">
    <source>
        <dbReference type="ARBA" id="ARBA00022927"/>
    </source>
</evidence>
<evidence type="ECO:0000256" key="3">
    <source>
        <dbReference type="ARBA" id="ARBA00016507"/>
    </source>
</evidence>
<evidence type="ECO:0000313" key="11">
    <source>
        <dbReference type="Proteomes" id="UP001556118"/>
    </source>
</evidence>
<dbReference type="PANTHER" id="PTHR34982:SF1">
    <property type="entry name" value="FLAGELLAR ASSEMBLY PROTEIN FLIH"/>
    <property type="match status" value="1"/>
</dbReference>
<keyword evidence="6" id="KW-0653">Protein transport</keyword>
<dbReference type="PANTHER" id="PTHR34982">
    <property type="entry name" value="YOP PROTEINS TRANSLOCATION PROTEIN L"/>
    <property type="match status" value="1"/>
</dbReference>
<evidence type="ECO:0000256" key="1">
    <source>
        <dbReference type="ARBA" id="ARBA00003041"/>
    </source>
</evidence>
<keyword evidence="8" id="KW-0175">Coiled coil</keyword>
<dbReference type="Pfam" id="PF02108">
    <property type="entry name" value="FliH"/>
    <property type="match status" value="1"/>
</dbReference>
<keyword evidence="11" id="KW-1185">Reference proteome</keyword>
<evidence type="ECO:0000256" key="5">
    <source>
        <dbReference type="ARBA" id="ARBA00022795"/>
    </source>
</evidence>